<reference evidence="2" key="1">
    <citation type="submission" date="2024-04" db="EMBL/GenBank/DDBJ databases">
        <authorList>
            <consortium name="Molecular Ecology Group"/>
        </authorList>
    </citation>
    <scope>NUCLEOTIDE SEQUENCE</scope>
</reference>
<accession>A0AAV2MYL3</accession>
<organism evidence="2 3">
    <name type="scientific">Lasius platythorax</name>
    <dbReference type="NCBI Taxonomy" id="488582"/>
    <lineage>
        <taxon>Eukaryota</taxon>
        <taxon>Metazoa</taxon>
        <taxon>Ecdysozoa</taxon>
        <taxon>Arthropoda</taxon>
        <taxon>Hexapoda</taxon>
        <taxon>Insecta</taxon>
        <taxon>Pterygota</taxon>
        <taxon>Neoptera</taxon>
        <taxon>Endopterygota</taxon>
        <taxon>Hymenoptera</taxon>
        <taxon>Apocrita</taxon>
        <taxon>Aculeata</taxon>
        <taxon>Formicoidea</taxon>
        <taxon>Formicidae</taxon>
        <taxon>Formicinae</taxon>
        <taxon>Lasius</taxon>
        <taxon>Lasius</taxon>
    </lineage>
</organism>
<evidence type="ECO:0000313" key="2">
    <source>
        <dbReference type="EMBL" id="CAL1672515.1"/>
    </source>
</evidence>
<sequence length="136" mass="15538">MFHKNLMNWKLIPYIPTTNSTMEEPAVHDESSIADSQMFEENNTNECISGVERSVSRTSSSSSHAKRRKTQSGDEEFRRDLMKILSETTTPTDGIEGFLIQLGNILRRLPYKDCRLLQMKIMNDALQVEEKAGLLN</sequence>
<dbReference type="Proteomes" id="UP001497644">
    <property type="component" value="Unassembled WGS sequence"/>
</dbReference>
<keyword evidence="3" id="KW-1185">Reference proteome</keyword>
<proteinExistence type="predicted"/>
<gene>
    <name evidence="2" type="ORF">LPLAT_LOCUS8319</name>
</gene>
<dbReference type="AlphaFoldDB" id="A0AAV2MYL3"/>
<feature type="region of interest" description="Disordered" evidence="1">
    <location>
        <begin position="47"/>
        <end position="77"/>
    </location>
</feature>
<evidence type="ECO:0000256" key="1">
    <source>
        <dbReference type="SAM" id="MobiDB-lite"/>
    </source>
</evidence>
<name>A0AAV2MYL3_9HYME</name>
<protein>
    <recommendedName>
        <fullName evidence="4">BESS domain-containing protein</fullName>
    </recommendedName>
</protein>
<comment type="caution">
    <text evidence="2">The sequence shown here is derived from an EMBL/GenBank/DDBJ whole genome shotgun (WGS) entry which is preliminary data.</text>
</comment>
<dbReference type="EMBL" id="CAXIPU020000622">
    <property type="protein sequence ID" value="CAL1672515.1"/>
    <property type="molecule type" value="Genomic_DNA"/>
</dbReference>
<feature type="compositionally biased region" description="Low complexity" evidence="1">
    <location>
        <begin position="49"/>
        <end position="63"/>
    </location>
</feature>
<evidence type="ECO:0008006" key="4">
    <source>
        <dbReference type="Google" id="ProtNLM"/>
    </source>
</evidence>
<evidence type="ECO:0000313" key="3">
    <source>
        <dbReference type="Proteomes" id="UP001497644"/>
    </source>
</evidence>